<evidence type="ECO:0000313" key="1">
    <source>
        <dbReference type="EMBL" id="TVY39739.1"/>
    </source>
</evidence>
<accession>A0A8H8UD30</accession>
<dbReference type="InterPro" id="IPR035959">
    <property type="entry name" value="RutC-like_sf"/>
</dbReference>
<organism evidence="1 2">
    <name type="scientific">Lachnellula subtilissima</name>
    <dbReference type="NCBI Taxonomy" id="602034"/>
    <lineage>
        <taxon>Eukaryota</taxon>
        <taxon>Fungi</taxon>
        <taxon>Dikarya</taxon>
        <taxon>Ascomycota</taxon>
        <taxon>Pezizomycotina</taxon>
        <taxon>Leotiomycetes</taxon>
        <taxon>Helotiales</taxon>
        <taxon>Lachnaceae</taxon>
        <taxon>Lachnellula</taxon>
    </lineage>
</organism>
<dbReference type="EMBL" id="QGMJ01000213">
    <property type="protein sequence ID" value="TVY39739.1"/>
    <property type="molecule type" value="Genomic_DNA"/>
</dbReference>
<protein>
    <recommendedName>
        <fullName evidence="3">2-iminobutanoate/2-iminopropanoate deaminase</fullName>
    </recommendedName>
</protein>
<evidence type="ECO:0008006" key="3">
    <source>
        <dbReference type="Google" id="ProtNLM"/>
    </source>
</evidence>
<dbReference type="Pfam" id="PF01042">
    <property type="entry name" value="Ribonuc_L-PSP"/>
    <property type="match status" value="1"/>
</dbReference>
<dbReference type="Proteomes" id="UP000462212">
    <property type="component" value="Unassembled WGS sequence"/>
</dbReference>
<reference evidence="1 2" key="1">
    <citation type="submission" date="2018-05" db="EMBL/GenBank/DDBJ databases">
        <title>Genome sequencing and assembly of the regulated plant pathogen Lachnellula willkommii and related sister species for the development of diagnostic species identification markers.</title>
        <authorList>
            <person name="Giroux E."/>
            <person name="Bilodeau G."/>
        </authorList>
    </citation>
    <scope>NUCLEOTIDE SEQUENCE [LARGE SCALE GENOMIC DNA]</scope>
    <source>
        <strain evidence="1 2">CBS 197.66</strain>
    </source>
</reference>
<dbReference type="OrthoDB" id="309640at2759"/>
<dbReference type="Gene3D" id="3.30.1330.40">
    <property type="entry name" value="RutC-like"/>
    <property type="match status" value="1"/>
</dbReference>
<gene>
    <name evidence="1" type="ORF">LSUB1_G004177</name>
</gene>
<dbReference type="SUPFAM" id="SSF55298">
    <property type="entry name" value="YjgF-like"/>
    <property type="match status" value="1"/>
</dbReference>
<sequence>MTEYTGPLTSLGLRCINAPGIGEKLSPLFNISSVIIIPPTATVYETCGHTGCNIDIGYPEGLRDEILLAFKNVENALVAAGVKQGWQAVYKMTTYHVGAIEEHSVGLDEAIGHYLGPNRPAWCGVCVASLTGPARLEITVSAAVVHPQPSM</sequence>
<name>A0A8H8UD30_9HELO</name>
<proteinExistence type="predicted"/>
<comment type="caution">
    <text evidence="1">The sequence shown here is derived from an EMBL/GenBank/DDBJ whole genome shotgun (WGS) entry which is preliminary data.</text>
</comment>
<dbReference type="InterPro" id="IPR006175">
    <property type="entry name" value="YjgF/YER057c/UK114"/>
</dbReference>
<dbReference type="AlphaFoldDB" id="A0A8H8UD30"/>
<evidence type="ECO:0000313" key="2">
    <source>
        <dbReference type="Proteomes" id="UP000462212"/>
    </source>
</evidence>
<keyword evidence="2" id="KW-1185">Reference proteome</keyword>